<name>A0ABQ2UG48_9PSEU</name>
<evidence type="ECO:0000259" key="6">
    <source>
        <dbReference type="Pfam" id="PF08386"/>
    </source>
</evidence>
<sequence>MRFTVLAAAAALVLTGAPVALADAGVPRIAWEACGPEHPGFECASVKVPLDYDNPRGATTSVALARKPATDKAHRIGSLFLNPGGPGGSGVDFALRAGDRLSANLQGRFDIVGFDPRGIGRSDPLHCFASEEDLAKFFDGVPGFPYQQAQERPYFDRYRSLGPECRDDQTIARHMSTADVARDMDLLRRAVGDRKISYLGFSYGSFLGATYANLFPNNIRALVVDGVLNPELWSSGRQVESDRIATKEEFREFLRTCDEAKCVFGPNSEKRWNALLTSVRAKPIQLGDEVYTYDAVIGAAIGAMYNPRDWPAAADLFDKLSDASTSLSVAAEPDYDNGFDAYNGNVCADIELPHAFEAYRATARYAAAGSEFGPAWWWGNAACANWPVNHDRFTGPWRTRTNAPVLVVGNHFDGVTDFRGAQAVNRQLAGSRLLAYAGWGHTAYGLSKCATDHTNAYLLNGTLPPVGTVCPANPNPFLPAAGALSEPLFQPVRR</sequence>
<dbReference type="Pfam" id="PF00561">
    <property type="entry name" value="Abhydrolase_1"/>
    <property type="match status" value="1"/>
</dbReference>
<feature type="domain" description="AB hydrolase-1" evidence="5">
    <location>
        <begin position="79"/>
        <end position="240"/>
    </location>
</feature>
<accession>A0ABQ2UG48</accession>
<dbReference type="PANTHER" id="PTHR43248:SF29">
    <property type="entry name" value="TRIPEPTIDYL AMINOPEPTIDASE"/>
    <property type="match status" value="1"/>
</dbReference>
<keyword evidence="2 4" id="KW-0732">Signal</keyword>
<evidence type="ECO:0000259" key="5">
    <source>
        <dbReference type="Pfam" id="PF00561"/>
    </source>
</evidence>
<evidence type="ECO:0000256" key="2">
    <source>
        <dbReference type="ARBA" id="ARBA00022729"/>
    </source>
</evidence>
<comment type="caution">
    <text evidence="7">The sequence shown here is derived from an EMBL/GenBank/DDBJ whole genome shotgun (WGS) entry which is preliminary data.</text>
</comment>
<evidence type="ECO:0000256" key="3">
    <source>
        <dbReference type="ARBA" id="ARBA00022801"/>
    </source>
</evidence>
<dbReference type="Proteomes" id="UP000649573">
    <property type="component" value="Unassembled WGS sequence"/>
</dbReference>
<evidence type="ECO:0000256" key="1">
    <source>
        <dbReference type="ARBA" id="ARBA00010088"/>
    </source>
</evidence>
<keyword evidence="8" id="KW-1185">Reference proteome</keyword>
<dbReference type="InterPro" id="IPR029058">
    <property type="entry name" value="AB_hydrolase_fold"/>
</dbReference>
<comment type="similarity">
    <text evidence="1">Belongs to the peptidase S33 family.</text>
</comment>
<dbReference type="InterPro" id="IPR013595">
    <property type="entry name" value="Pept_S33_TAP-like_C"/>
</dbReference>
<dbReference type="InterPro" id="IPR051601">
    <property type="entry name" value="Serine_prot/Carboxylest_S33"/>
</dbReference>
<reference evidence="8" key="1">
    <citation type="journal article" date="2019" name="Int. J. Syst. Evol. Microbiol.">
        <title>The Global Catalogue of Microorganisms (GCM) 10K type strain sequencing project: providing services to taxonomists for standard genome sequencing and annotation.</title>
        <authorList>
            <consortium name="The Broad Institute Genomics Platform"/>
            <consortium name="The Broad Institute Genome Sequencing Center for Infectious Disease"/>
            <person name="Wu L."/>
            <person name="Ma J."/>
        </authorList>
    </citation>
    <scope>NUCLEOTIDE SEQUENCE [LARGE SCALE GENOMIC DNA]</scope>
    <source>
        <strain evidence="8">JCM 3296</strain>
    </source>
</reference>
<feature type="domain" description="Peptidase S33 tripeptidyl aminopeptidase-like C-terminal" evidence="6">
    <location>
        <begin position="372"/>
        <end position="470"/>
    </location>
</feature>
<dbReference type="Pfam" id="PF08386">
    <property type="entry name" value="Abhydrolase_4"/>
    <property type="match status" value="1"/>
</dbReference>
<dbReference type="RefSeq" id="WP_189252957.1">
    <property type="nucleotide sequence ID" value="NZ_BMRE01000003.1"/>
</dbReference>
<dbReference type="GO" id="GO:0016787">
    <property type="term" value="F:hydrolase activity"/>
    <property type="evidence" value="ECO:0007669"/>
    <property type="project" value="UniProtKB-KW"/>
</dbReference>
<protein>
    <submittedName>
        <fullName evidence="7">Hydrolase</fullName>
    </submittedName>
</protein>
<evidence type="ECO:0000313" key="8">
    <source>
        <dbReference type="Proteomes" id="UP000649573"/>
    </source>
</evidence>
<dbReference type="Gene3D" id="3.40.50.1820">
    <property type="entry name" value="alpha/beta hydrolase"/>
    <property type="match status" value="1"/>
</dbReference>
<dbReference type="PANTHER" id="PTHR43248">
    <property type="entry name" value="2-SUCCINYL-6-HYDROXY-2,4-CYCLOHEXADIENE-1-CARBOXYLATE SYNTHASE"/>
    <property type="match status" value="1"/>
</dbReference>
<dbReference type="SUPFAM" id="SSF53474">
    <property type="entry name" value="alpha/beta-Hydrolases"/>
    <property type="match status" value="1"/>
</dbReference>
<dbReference type="EMBL" id="BMRE01000003">
    <property type="protein sequence ID" value="GGU24762.1"/>
    <property type="molecule type" value="Genomic_DNA"/>
</dbReference>
<organism evidence="7 8">
    <name type="scientific">Lentzea flava</name>
    <dbReference type="NCBI Taxonomy" id="103732"/>
    <lineage>
        <taxon>Bacteria</taxon>
        <taxon>Bacillati</taxon>
        <taxon>Actinomycetota</taxon>
        <taxon>Actinomycetes</taxon>
        <taxon>Pseudonocardiales</taxon>
        <taxon>Pseudonocardiaceae</taxon>
        <taxon>Lentzea</taxon>
    </lineage>
</organism>
<dbReference type="InterPro" id="IPR000073">
    <property type="entry name" value="AB_hydrolase_1"/>
</dbReference>
<evidence type="ECO:0000313" key="7">
    <source>
        <dbReference type="EMBL" id="GGU24762.1"/>
    </source>
</evidence>
<feature type="signal peptide" evidence="4">
    <location>
        <begin position="1"/>
        <end position="22"/>
    </location>
</feature>
<feature type="chain" id="PRO_5045629686" evidence="4">
    <location>
        <begin position="23"/>
        <end position="494"/>
    </location>
</feature>
<gene>
    <name evidence="7" type="ORF">GCM10010178_16350</name>
</gene>
<proteinExistence type="inferred from homology"/>
<keyword evidence="3 7" id="KW-0378">Hydrolase</keyword>
<evidence type="ECO:0000256" key="4">
    <source>
        <dbReference type="SAM" id="SignalP"/>
    </source>
</evidence>